<gene>
    <name evidence="2" type="ORF">GE061_017808</name>
</gene>
<dbReference type="EMBL" id="WIXP02000008">
    <property type="protein sequence ID" value="KAF6206574.1"/>
    <property type="molecule type" value="Genomic_DNA"/>
</dbReference>
<evidence type="ECO:0000313" key="3">
    <source>
        <dbReference type="Proteomes" id="UP000466442"/>
    </source>
</evidence>
<dbReference type="AlphaFoldDB" id="A0A8S9XDG6"/>
<comment type="caution">
    <text evidence="2">The sequence shown here is derived from an EMBL/GenBank/DDBJ whole genome shotgun (WGS) entry which is preliminary data.</text>
</comment>
<protein>
    <submittedName>
        <fullName evidence="2">Uncharacterized protein</fullName>
    </submittedName>
</protein>
<evidence type="ECO:0000313" key="2">
    <source>
        <dbReference type="EMBL" id="KAF6206574.1"/>
    </source>
</evidence>
<dbReference type="Proteomes" id="UP000466442">
    <property type="component" value="Unassembled WGS sequence"/>
</dbReference>
<accession>A0A8S9XDG6</accession>
<evidence type="ECO:0000256" key="1">
    <source>
        <dbReference type="SAM" id="SignalP"/>
    </source>
</evidence>
<sequence>MKFLVFLALAVACVMAQQQQLEEQPRDKRDTIIPSEYPTLYPSLYRSVIPTTYAAHYPYTYEHVYPYSYYPTYHSLPYVYYK</sequence>
<keyword evidence="1" id="KW-0732">Signal</keyword>
<feature type="chain" id="PRO_5035926940" evidence="1">
    <location>
        <begin position="17"/>
        <end position="82"/>
    </location>
</feature>
<reference evidence="2" key="1">
    <citation type="journal article" date="2021" name="Mol. Ecol. Resour.">
        <title>Apolygus lucorum genome provides insights into omnivorousness and mesophyll feeding.</title>
        <authorList>
            <person name="Liu Y."/>
            <person name="Liu H."/>
            <person name="Wang H."/>
            <person name="Huang T."/>
            <person name="Liu B."/>
            <person name="Yang B."/>
            <person name="Yin L."/>
            <person name="Li B."/>
            <person name="Zhang Y."/>
            <person name="Zhang S."/>
            <person name="Jiang F."/>
            <person name="Zhang X."/>
            <person name="Ren Y."/>
            <person name="Wang B."/>
            <person name="Wang S."/>
            <person name="Lu Y."/>
            <person name="Wu K."/>
            <person name="Fan W."/>
            <person name="Wang G."/>
        </authorList>
    </citation>
    <scope>NUCLEOTIDE SEQUENCE</scope>
    <source>
        <strain evidence="2">12Hb</strain>
    </source>
</reference>
<proteinExistence type="predicted"/>
<feature type="signal peptide" evidence="1">
    <location>
        <begin position="1"/>
        <end position="16"/>
    </location>
</feature>
<keyword evidence="3" id="KW-1185">Reference proteome</keyword>
<organism evidence="2 3">
    <name type="scientific">Apolygus lucorum</name>
    <name type="common">Small green plant bug</name>
    <name type="synonym">Lygocoris lucorum</name>
    <dbReference type="NCBI Taxonomy" id="248454"/>
    <lineage>
        <taxon>Eukaryota</taxon>
        <taxon>Metazoa</taxon>
        <taxon>Ecdysozoa</taxon>
        <taxon>Arthropoda</taxon>
        <taxon>Hexapoda</taxon>
        <taxon>Insecta</taxon>
        <taxon>Pterygota</taxon>
        <taxon>Neoptera</taxon>
        <taxon>Paraneoptera</taxon>
        <taxon>Hemiptera</taxon>
        <taxon>Heteroptera</taxon>
        <taxon>Panheteroptera</taxon>
        <taxon>Cimicomorpha</taxon>
        <taxon>Miridae</taxon>
        <taxon>Mirini</taxon>
        <taxon>Apolygus</taxon>
    </lineage>
</organism>
<name>A0A8S9XDG6_APOLU</name>